<keyword evidence="1" id="KW-0812">Transmembrane</keyword>
<feature type="transmembrane region" description="Helical" evidence="1">
    <location>
        <begin position="58"/>
        <end position="78"/>
    </location>
</feature>
<evidence type="ECO:0000313" key="3">
    <source>
        <dbReference type="Proteomes" id="UP000887300"/>
    </source>
</evidence>
<reference evidence="2" key="1">
    <citation type="journal article" date="2021" name="ISME J.">
        <title>Genomic evolution of the class Acidithiobacillia: deep-branching Proteobacteria living in extreme acidic conditions.</title>
        <authorList>
            <person name="Moya-Beltran A."/>
            <person name="Beard S."/>
            <person name="Rojas-Villalobos C."/>
            <person name="Issotta F."/>
            <person name="Gallardo Y."/>
            <person name="Ulloa R."/>
            <person name="Giaveno A."/>
            <person name="Degli Esposti M."/>
            <person name="Johnson D.B."/>
            <person name="Quatrini R."/>
        </authorList>
    </citation>
    <scope>NUCLEOTIDE SEQUENCE</scope>
    <source>
        <strain evidence="2">DSM 583</strain>
    </source>
</reference>
<evidence type="ECO:0000313" key="2">
    <source>
        <dbReference type="EMBL" id="MBU2722908.1"/>
    </source>
</evidence>
<sequence length="84" mass="8766">MKVSFKALKLWTPNCEQAKHIAGALRIVGLGFFAAFGYGPTVDLLKDQIGKGFCVEVIMSGISAIIWIAAEVAGVLAIGKGGCP</sequence>
<comment type="caution">
    <text evidence="2">The sequence shown here is derived from an EMBL/GenBank/DDBJ whole genome shotgun (WGS) entry which is preliminary data.</text>
</comment>
<dbReference type="AlphaFoldDB" id="A0A8X8G9L2"/>
<accession>A0A8X8G9L2</accession>
<proteinExistence type="predicted"/>
<organism evidence="2 3">
    <name type="scientific">Acidithiobacillus ferridurans</name>
    <dbReference type="NCBI Taxonomy" id="1232575"/>
    <lineage>
        <taxon>Bacteria</taxon>
        <taxon>Pseudomonadati</taxon>
        <taxon>Pseudomonadota</taxon>
        <taxon>Acidithiobacillia</taxon>
        <taxon>Acidithiobacillales</taxon>
        <taxon>Acidithiobacillaceae</taxon>
        <taxon>Acidithiobacillus</taxon>
    </lineage>
</organism>
<dbReference type="RefSeq" id="WP_215886137.1">
    <property type="nucleotide sequence ID" value="NZ_CP134225.1"/>
</dbReference>
<dbReference type="EMBL" id="JABBHS010000198">
    <property type="protein sequence ID" value="MBU2722908.1"/>
    <property type="molecule type" value="Genomic_DNA"/>
</dbReference>
<evidence type="ECO:0000256" key="1">
    <source>
        <dbReference type="SAM" id="Phobius"/>
    </source>
</evidence>
<keyword evidence="1" id="KW-1133">Transmembrane helix</keyword>
<gene>
    <name evidence="2" type="ORF">HF568_06730</name>
</gene>
<keyword evidence="1" id="KW-0472">Membrane</keyword>
<feature type="transmembrane region" description="Helical" evidence="1">
    <location>
        <begin position="21"/>
        <end position="38"/>
    </location>
</feature>
<dbReference type="Proteomes" id="UP000887300">
    <property type="component" value="Unassembled WGS sequence"/>
</dbReference>
<protein>
    <submittedName>
        <fullName evidence="2">Uncharacterized protein</fullName>
    </submittedName>
</protein>
<name>A0A8X8G9L2_ACIFI</name>